<dbReference type="EMBL" id="JRPN01000036">
    <property type="protein sequence ID" value="KGT74102.1"/>
    <property type="molecule type" value="Genomic_DNA"/>
</dbReference>
<dbReference type="AlphaFoldDB" id="A0A0A3XI73"/>
<evidence type="ECO:0000313" key="3">
    <source>
        <dbReference type="Proteomes" id="UP000030377"/>
    </source>
</evidence>
<proteinExistence type="predicted"/>
<dbReference type="Proteomes" id="UP000030377">
    <property type="component" value="Unassembled WGS sequence"/>
</dbReference>
<dbReference type="EMBL" id="CP017637">
    <property type="protein sequence ID" value="APG14709.1"/>
    <property type="molecule type" value="Genomic_DNA"/>
</dbReference>
<name>A0A0A3XI73_BRAJP</name>
<dbReference type="InterPro" id="IPR024524">
    <property type="entry name" value="DUF3800"/>
</dbReference>
<dbReference type="Proteomes" id="UP000181962">
    <property type="component" value="Chromosome"/>
</dbReference>
<dbReference type="PATRIC" id="fig|375.37.peg.7397"/>
<dbReference type="STRING" id="375.BKD09_RS40790"/>
<evidence type="ECO:0000313" key="2">
    <source>
        <dbReference type="EMBL" id="KGT74102.1"/>
    </source>
</evidence>
<evidence type="ECO:0000313" key="4">
    <source>
        <dbReference type="Proteomes" id="UP000181962"/>
    </source>
</evidence>
<dbReference type="Pfam" id="PF12686">
    <property type="entry name" value="DUF3800"/>
    <property type="match status" value="1"/>
</dbReference>
<organism evidence="2 3">
    <name type="scientific">Bradyrhizobium japonicum</name>
    <dbReference type="NCBI Taxonomy" id="375"/>
    <lineage>
        <taxon>Bacteria</taxon>
        <taxon>Pseudomonadati</taxon>
        <taxon>Pseudomonadota</taxon>
        <taxon>Alphaproteobacteria</taxon>
        <taxon>Hyphomicrobiales</taxon>
        <taxon>Nitrobacteraceae</taxon>
        <taxon>Bradyrhizobium</taxon>
    </lineage>
</organism>
<gene>
    <name evidence="1" type="ORF">BKD09_40790</name>
    <name evidence="2" type="ORF">MA20_40615</name>
</gene>
<reference evidence="1 4" key="2">
    <citation type="submission" date="2016-11" db="EMBL/GenBank/DDBJ databases">
        <title>Complete Genome Sequence of Bradyrhizobium sp. strain J5, an isolated from soybean nodule in Hokkaido.</title>
        <authorList>
            <person name="Kanehara K."/>
        </authorList>
    </citation>
    <scope>NUCLEOTIDE SEQUENCE [LARGE SCALE GENOMIC DNA]</scope>
    <source>
        <strain evidence="1 4">J5</strain>
    </source>
</reference>
<protein>
    <recommendedName>
        <fullName evidence="5">DUF3800 domain-containing protein</fullName>
    </recommendedName>
</protein>
<accession>A0A0A3XI73</accession>
<evidence type="ECO:0000313" key="1">
    <source>
        <dbReference type="EMBL" id="APG14709.1"/>
    </source>
</evidence>
<evidence type="ECO:0008006" key="5">
    <source>
        <dbReference type="Google" id="ProtNLM"/>
    </source>
</evidence>
<sequence length="374" mass="42249">MDIDELRDAEIQLHGLTKADGVYTFYHDETNNIRKLYIDDGRLNVAELKVFVLGGIVHEGAPRPIEIQSLREAMRIQKTAPEIKLEHVAKGNFLDVLRSRKLTTFLRWLIDNGLMIHYHELDPFYWSVADIIDSIVPELGNPMLLQYHVLLKSDLVAVLRCELAATIQLFHDFGYPGLSPEGRRPFLDRLIEILERNSDVLPHFNAMMLKGVLQAGRALESLEFIEGYYPNLLIDEFSTFYQGRIAIFKNSTHIFDMEKVIHDRLLETPLTSQGKPVANFRFADSKAELGLQISDVIVGVLGKMHTYFTNTGHEDVAADREALAGTSLENAKLLSDLISASHAANVTFLHHVASVHDIDKLDLFLRFPDGAHVA</sequence>
<reference evidence="2 3" key="1">
    <citation type="submission" date="2014-09" db="EMBL/GenBank/DDBJ databases">
        <title>Draft genome of Bradyrhizobium japonicum Is-34.</title>
        <authorList>
            <person name="Tsurumaru H."/>
            <person name="Yamakawa T."/>
            <person name="Hashimoto S."/>
            <person name="Okizaki K."/>
            <person name="Kanesaki Y."/>
            <person name="Yoshikawa H."/>
            <person name="Yajima S."/>
        </authorList>
    </citation>
    <scope>NUCLEOTIDE SEQUENCE [LARGE SCALE GENOMIC DNA]</scope>
    <source>
        <strain evidence="2 3">Is-34</strain>
    </source>
</reference>
<dbReference type="RefSeq" id="WP_014497751.1">
    <property type="nucleotide sequence ID" value="NZ_BJNK01000048.1"/>
</dbReference>
<dbReference type="OrthoDB" id="7541663at2"/>
<dbReference type="KEGG" id="bjp:RN69_37570"/>
<dbReference type="GeneID" id="64067327"/>